<dbReference type="AlphaFoldDB" id="A0A284S1L6"/>
<gene>
    <name evidence="2" type="ORF">ARMOST_18376</name>
</gene>
<dbReference type="EMBL" id="FUEG01000026">
    <property type="protein sequence ID" value="SJL14900.1"/>
    <property type="molecule type" value="Genomic_DNA"/>
</dbReference>
<name>A0A284S1L6_ARMOS</name>
<sequence length="94" mass="10357">MNMIPLYTVILLLTFCGTSKPSLTRGTSTSTVDSVPVQVIIGSIYDTDLPLLYVVSCVSTSHFNLIALNIVTYEDGISKSLKCVWPRIMWIAMV</sequence>
<organism evidence="2 3">
    <name type="scientific">Armillaria ostoyae</name>
    <name type="common">Armillaria root rot fungus</name>
    <dbReference type="NCBI Taxonomy" id="47428"/>
    <lineage>
        <taxon>Eukaryota</taxon>
        <taxon>Fungi</taxon>
        <taxon>Dikarya</taxon>
        <taxon>Basidiomycota</taxon>
        <taxon>Agaricomycotina</taxon>
        <taxon>Agaricomycetes</taxon>
        <taxon>Agaricomycetidae</taxon>
        <taxon>Agaricales</taxon>
        <taxon>Marasmiineae</taxon>
        <taxon>Physalacriaceae</taxon>
        <taxon>Armillaria</taxon>
    </lineage>
</organism>
<keyword evidence="1" id="KW-0732">Signal</keyword>
<proteinExistence type="predicted"/>
<feature type="signal peptide" evidence="1">
    <location>
        <begin position="1"/>
        <end position="21"/>
    </location>
</feature>
<dbReference type="Proteomes" id="UP000219338">
    <property type="component" value="Unassembled WGS sequence"/>
</dbReference>
<evidence type="ECO:0000313" key="3">
    <source>
        <dbReference type="Proteomes" id="UP000219338"/>
    </source>
</evidence>
<protein>
    <submittedName>
        <fullName evidence="2">Uncharacterized protein</fullName>
    </submittedName>
</protein>
<evidence type="ECO:0000313" key="2">
    <source>
        <dbReference type="EMBL" id="SJL14900.1"/>
    </source>
</evidence>
<accession>A0A284S1L6</accession>
<evidence type="ECO:0000256" key="1">
    <source>
        <dbReference type="SAM" id="SignalP"/>
    </source>
</evidence>
<feature type="chain" id="PRO_5013375210" evidence="1">
    <location>
        <begin position="22"/>
        <end position="94"/>
    </location>
</feature>
<reference evidence="3" key="1">
    <citation type="journal article" date="2017" name="Nat. Ecol. Evol.">
        <title>Genome expansion and lineage-specific genetic innovations in the forest pathogenic fungi Armillaria.</title>
        <authorList>
            <person name="Sipos G."/>
            <person name="Prasanna A.N."/>
            <person name="Walter M.C."/>
            <person name="O'Connor E."/>
            <person name="Balint B."/>
            <person name="Krizsan K."/>
            <person name="Kiss B."/>
            <person name="Hess J."/>
            <person name="Varga T."/>
            <person name="Slot J."/>
            <person name="Riley R."/>
            <person name="Boka B."/>
            <person name="Rigling D."/>
            <person name="Barry K."/>
            <person name="Lee J."/>
            <person name="Mihaltcheva S."/>
            <person name="LaButti K."/>
            <person name="Lipzen A."/>
            <person name="Waldron R."/>
            <person name="Moloney N.M."/>
            <person name="Sperisen C."/>
            <person name="Kredics L."/>
            <person name="Vagvoelgyi C."/>
            <person name="Patrignani A."/>
            <person name="Fitzpatrick D."/>
            <person name="Nagy I."/>
            <person name="Doyle S."/>
            <person name="Anderson J.B."/>
            <person name="Grigoriev I.V."/>
            <person name="Gueldener U."/>
            <person name="Muensterkoetter M."/>
            <person name="Nagy L.G."/>
        </authorList>
    </citation>
    <scope>NUCLEOTIDE SEQUENCE [LARGE SCALE GENOMIC DNA]</scope>
    <source>
        <strain evidence="3">C18/9</strain>
    </source>
</reference>
<keyword evidence="3" id="KW-1185">Reference proteome</keyword>